<feature type="domain" description="Bacterial bifunctional deaminase-reductase C-terminal" evidence="1">
    <location>
        <begin position="2"/>
        <end position="179"/>
    </location>
</feature>
<dbReference type="SUPFAM" id="SSF53597">
    <property type="entry name" value="Dihydrofolate reductase-like"/>
    <property type="match status" value="1"/>
</dbReference>
<evidence type="ECO:0000313" key="3">
    <source>
        <dbReference type="Proteomes" id="UP000579153"/>
    </source>
</evidence>
<dbReference type="EMBL" id="JACHMB010000001">
    <property type="protein sequence ID" value="MBB5777094.1"/>
    <property type="molecule type" value="Genomic_DNA"/>
</dbReference>
<proteinExistence type="predicted"/>
<dbReference type="Pfam" id="PF01872">
    <property type="entry name" value="RibD_C"/>
    <property type="match status" value="1"/>
</dbReference>
<accession>A0A7W9G4H4</accession>
<sequence length="186" mass="20327">MRKLVYFVATSIDGYIAGPNGEFDFYPWSDDMMADVNARYPETVPTHLRAMIGLDAPNRRFDTVLMGRGTYQIDKSVTSPYAHLRQYVVSSTMEIADPAVELVTADPLGLVRRLKQEDGLDIYLCGGGKLAGALLPEIDELIVKCYPVVAGAGISAFDGEFRPTVFTLTGSKAYGNGAVVMTYARQ</sequence>
<keyword evidence="3" id="KW-1185">Reference proteome</keyword>
<dbReference type="InterPro" id="IPR024072">
    <property type="entry name" value="DHFR-like_dom_sf"/>
</dbReference>
<evidence type="ECO:0000259" key="1">
    <source>
        <dbReference type="Pfam" id="PF01872"/>
    </source>
</evidence>
<dbReference type="AlphaFoldDB" id="A0A7W9G4H4"/>
<dbReference type="RefSeq" id="WP_185070701.1">
    <property type="nucleotide sequence ID" value="NZ_JACHMB010000001.1"/>
</dbReference>
<gene>
    <name evidence="2" type="ORF">HD596_003850</name>
</gene>
<reference evidence="2 3" key="1">
    <citation type="submission" date="2020-08" db="EMBL/GenBank/DDBJ databases">
        <title>Sequencing the genomes of 1000 actinobacteria strains.</title>
        <authorList>
            <person name="Klenk H.-P."/>
        </authorList>
    </citation>
    <scope>NUCLEOTIDE SEQUENCE [LARGE SCALE GENOMIC DNA]</scope>
    <source>
        <strain evidence="2 3">DSM 45507</strain>
    </source>
</reference>
<dbReference type="GO" id="GO:0008703">
    <property type="term" value="F:5-amino-6-(5-phosphoribosylamino)uracil reductase activity"/>
    <property type="evidence" value="ECO:0007669"/>
    <property type="project" value="InterPro"/>
</dbReference>
<dbReference type="InterPro" id="IPR050765">
    <property type="entry name" value="Riboflavin_Biosynth_HTPR"/>
</dbReference>
<dbReference type="PANTHER" id="PTHR38011:SF11">
    <property type="entry name" value="2,5-DIAMINO-6-RIBOSYLAMINO-4(3H)-PYRIMIDINONE 5'-PHOSPHATE REDUCTASE"/>
    <property type="match status" value="1"/>
</dbReference>
<protein>
    <submittedName>
        <fullName evidence="2">Dihydrofolate reductase</fullName>
    </submittedName>
</protein>
<evidence type="ECO:0000313" key="2">
    <source>
        <dbReference type="EMBL" id="MBB5777094.1"/>
    </source>
</evidence>
<dbReference type="PANTHER" id="PTHR38011">
    <property type="entry name" value="DIHYDROFOLATE REDUCTASE FAMILY PROTEIN (AFU_ORTHOLOGUE AFUA_8G06820)"/>
    <property type="match status" value="1"/>
</dbReference>
<name>A0A7W9G4H4_9ACTN</name>
<dbReference type="GO" id="GO:0009231">
    <property type="term" value="P:riboflavin biosynthetic process"/>
    <property type="evidence" value="ECO:0007669"/>
    <property type="project" value="InterPro"/>
</dbReference>
<comment type="caution">
    <text evidence="2">The sequence shown here is derived from an EMBL/GenBank/DDBJ whole genome shotgun (WGS) entry which is preliminary data.</text>
</comment>
<dbReference type="Proteomes" id="UP000579153">
    <property type="component" value="Unassembled WGS sequence"/>
</dbReference>
<dbReference type="Gene3D" id="3.40.430.10">
    <property type="entry name" value="Dihydrofolate Reductase, subunit A"/>
    <property type="match status" value="1"/>
</dbReference>
<dbReference type="InterPro" id="IPR002734">
    <property type="entry name" value="RibDG_C"/>
</dbReference>
<organism evidence="2 3">
    <name type="scientific">Nonomuraea jabiensis</name>
    <dbReference type="NCBI Taxonomy" id="882448"/>
    <lineage>
        <taxon>Bacteria</taxon>
        <taxon>Bacillati</taxon>
        <taxon>Actinomycetota</taxon>
        <taxon>Actinomycetes</taxon>
        <taxon>Streptosporangiales</taxon>
        <taxon>Streptosporangiaceae</taxon>
        <taxon>Nonomuraea</taxon>
    </lineage>
</organism>